<dbReference type="OrthoDB" id="2736850at2"/>
<name>A0A1E4R6M9_9BACI</name>
<protein>
    <submittedName>
        <fullName evidence="1">Uncharacterized protein</fullName>
    </submittedName>
</protein>
<proteinExistence type="predicted"/>
<accession>A0A1E4R6M9</accession>
<evidence type="ECO:0000313" key="2">
    <source>
        <dbReference type="Proteomes" id="UP000094784"/>
    </source>
</evidence>
<organism evidence="1 2">
    <name type="scientific">Lysinibacillus fusiformis</name>
    <dbReference type="NCBI Taxonomy" id="28031"/>
    <lineage>
        <taxon>Bacteria</taxon>
        <taxon>Bacillati</taxon>
        <taxon>Bacillota</taxon>
        <taxon>Bacilli</taxon>
        <taxon>Bacillales</taxon>
        <taxon>Bacillaceae</taxon>
        <taxon>Lysinibacillus</taxon>
    </lineage>
</organism>
<dbReference type="Proteomes" id="UP000094784">
    <property type="component" value="Unassembled WGS sequence"/>
</dbReference>
<sequence>MVGFALLKLESTQWNFTAVMKQLLFQDNIPQMIGLRLLQFTKMLPINTKGVVSHERGCPLSNC</sequence>
<dbReference type="EMBL" id="MECQ01000001">
    <property type="protein sequence ID" value="ODV56114.1"/>
    <property type="molecule type" value="Genomic_DNA"/>
</dbReference>
<dbReference type="AlphaFoldDB" id="A0A1E4R6M9"/>
<evidence type="ECO:0000313" key="1">
    <source>
        <dbReference type="EMBL" id="ODV56114.1"/>
    </source>
</evidence>
<gene>
    <name evidence="1" type="ORF">BG258_09475</name>
</gene>
<reference evidence="1 2" key="1">
    <citation type="submission" date="2016-09" db="EMBL/GenBank/DDBJ databases">
        <title>Draft genome sequence of the soil isolate, Lysinibacillus fusiformis M5, a potential hypoxanthine producer.</title>
        <authorList>
            <person name="Gallegos-Monterrosa R."/>
            <person name="Maroti G."/>
            <person name="Balint B."/>
            <person name="Kovacs A.T."/>
        </authorList>
    </citation>
    <scope>NUCLEOTIDE SEQUENCE [LARGE SCALE GENOMIC DNA]</scope>
    <source>
        <strain evidence="1 2">M5</strain>
    </source>
</reference>
<comment type="caution">
    <text evidence="1">The sequence shown here is derived from an EMBL/GenBank/DDBJ whole genome shotgun (WGS) entry which is preliminary data.</text>
</comment>